<gene>
    <name evidence="3" type="ORF">D910_08755</name>
    <name evidence="2" type="ORF">YQE_01876</name>
</gene>
<keyword evidence="1" id="KW-0472">Membrane</keyword>
<feature type="non-terminal residue" evidence="2">
    <location>
        <position position="1"/>
    </location>
</feature>
<dbReference type="AlphaFoldDB" id="N6USL2"/>
<dbReference type="HOGENOM" id="CLU_3070834_0_0_1"/>
<feature type="transmembrane region" description="Helical" evidence="1">
    <location>
        <begin position="33"/>
        <end position="52"/>
    </location>
</feature>
<evidence type="ECO:0000256" key="1">
    <source>
        <dbReference type="SAM" id="Phobius"/>
    </source>
</evidence>
<organism evidence="2">
    <name type="scientific">Dendroctonus ponderosae</name>
    <name type="common">Mountain pine beetle</name>
    <dbReference type="NCBI Taxonomy" id="77166"/>
    <lineage>
        <taxon>Eukaryota</taxon>
        <taxon>Metazoa</taxon>
        <taxon>Ecdysozoa</taxon>
        <taxon>Arthropoda</taxon>
        <taxon>Hexapoda</taxon>
        <taxon>Insecta</taxon>
        <taxon>Pterygota</taxon>
        <taxon>Neoptera</taxon>
        <taxon>Endopterygota</taxon>
        <taxon>Coleoptera</taxon>
        <taxon>Polyphaga</taxon>
        <taxon>Cucujiformia</taxon>
        <taxon>Curculionidae</taxon>
        <taxon>Scolytinae</taxon>
        <taxon>Dendroctonus</taxon>
    </lineage>
</organism>
<evidence type="ECO:0000313" key="3">
    <source>
        <dbReference type="EMBL" id="ERL91423.1"/>
    </source>
</evidence>
<proteinExistence type="predicted"/>
<accession>N6USL2</accession>
<dbReference type="EMBL" id="KB740068">
    <property type="protein sequence ID" value="ENN81737.1"/>
    <property type="molecule type" value="Genomic_DNA"/>
</dbReference>
<evidence type="ECO:0000313" key="4">
    <source>
        <dbReference type="Proteomes" id="UP000030742"/>
    </source>
</evidence>
<sequence>MWIVLVEIVERNAFNYYYITEIKRGENYVDNAACQHVISFTTILLIVLMYLLR</sequence>
<evidence type="ECO:0000313" key="2">
    <source>
        <dbReference type="EMBL" id="ENN81737.1"/>
    </source>
</evidence>
<reference evidence="2 4" key="1">
    <citation type="journal article" date="2013" name="Genome Biol.">
        <title>Draft genome of the mountain pine beetle, Dendroctonus ponderosae Hopkins, a major forest pest.</title>
        <authorList>
            <person name="Keeling C.I."/>
            <person name="Yuen M.M."/>
            <person name="Liao N.Y."/>
            <person name="Docking T.R."/>
            <person name="Chan S.K."/>
            <person name="Taylor G.A."/>
            <person name="Palmquist D.L."/>
            <person name="Jackman S.D."/>
            <person name="Nguyen A."/>
            <person name="Li M."/>
            <person name="Henderson H."/>
            <person name="Janes J.K."/>
            <person name="Zhao Y."/>
            <person name="Pandoh P."/>
            <person name="Moore R."/>
            <person name="Sperling F.A."/>
            <person name="Huber D.P."/>
            <person name="Birol I."/>
            <person name="Jones S.J."/>
            <person name="Bohlmann J."/>
        </authorList>
    </citation>
    <scope>NUCLEOTIDE SEQUENCE</scope>
</reference>
<protein>
    <submittedName>
        <fullName evidence="2">Uncharacterized protein</fullName>
    </submittedName>
</protein>
<keyword evidence="1" id="KW-1133">Transmembrane helix</keyword>
<name>N6USL2_DENPD</name>
<dbReference type="EMBL" id="KB632286">
    <property type="protein sequence ID" value="ERL91423.1"/>
    <property type="molecule type" value="Genomic_DNA"/>
</dbReference>
<keyword evidence="1" id="KW-0812">Transmembrane</keyword>
<dbReference type="Proteomes" id="UP000030742">
    <property type="component" value="Unassembled WGS sequence"/>
</dbReference>